<dbReference type="GO" id="GO:0005829">
    <property type="term" value="C:cytosol"/>
    <property type="evidence" value="ECO:0007669"/>
    <property type="project" value="TreeGrafter"/>
</dbReference>
<dbReference type="Pfam" id="PF07971">
    <property type="entry name" value="Glyco_hydro_92"/>
    <property type="match status" value="1"/>
</dbReference>
<dbReference type="NCBIfam" id="TIGR01180">
    <property type="entry name" value="aman2_put"/>
    <property type="match status" value="1"/>
</dbReference>
<dbReference type="InterPro" id="IPR008928">
    <property type="entry name" value="6-hairpin_glycosidase_sf"/>
</dbReference>
<dbReference type="GO" id="GO:0000224">
    <property type="term" value="F:peptide-N4-(N-acetyl-beta-glucosaminyl)asparagine amidase activity"/>
    <property type="evidence" value="ECO:0007669"/>
    <property type="project" value="TreeGrafter"/>
</dbReference>
<evidence type="ECO:0000313" key="5">
    <source>
        <dbReference type="Proteomes" id="UP000584867"/>
    </source>
</evidence>
<gene>
    <name evidence="4" type="ORF">HDF15_004695</name>
</gene>
<dbReference type="EMBL" id="JACHIO010000026">
    <property type="protein sequence ID" value="MBB5066318.1"/>
    <property type="molecule type" value="Genomic_DNA"/>
</dbReference>
<dbReference type="InterPro" id="IPR012939">
    <property type="entry name" value="Glyco_hydro_92"/>
</dbReference>
<dbReference type="PANTHER" id="PTHR12143:SF39">
    <property type="entry name" value="SECRETED PROTEIN"/>
    <property type="match status" value="1"/>
</dbReference>
<dbReference type="Gene3D" id="2.70.98.10">
    <property type="match status" value="1"/>
</dbReference>
<dbReference type="AlphaFoldDB" id="A0A7W8EB45"/>
<name>A0A7W8EB45_9BACT</name>
<evidence type="ECO:0000256" key="1">
    <source>
        <dbReference type="SAM" id="SignalP"/>
    </source>
</evidence>
<comment type="caution">
    <text evidence="4">The sequence shown here is derived from an EMBL/GenBank/DDBJ whole genome shotgun (WGS) entry which is preliminary data.</text>
</comment>
<protein>
    <submittedName>
        <fullName evidence="4">Putative alpha-1,2-mannosidase</fullName>
    </submittedName>
</protein>
<dbReference type="GO" id="GO:0006516">
    <property type="term" value="P:glycoprotein catabolic process"/>
    <property type="evidence" value="ECO:0007669"/>
    <property type="project" value="TreeGrafter"/>
</dbReference>
<evidence type="ECO:0000313" key="4">
    <source>
        <dbReference type="EMBL" id="MBB5066318.1"/>
    </source>
</evidence>
<dbReference type="SUPFAM" id="SSF48208">
    <property type="entry name" value="Six-hairpin glycosidases"/>
    <property type="match status" value="1"/>
</dbReference>
<dbReference type="PANTHER" id="PTHR12143">
    <property type="entry name" value="PEPTIDE N-GLYCANASE PNGASE -RELATED"/>
    <property type="match status" value="1"/>
</dbReference>
<dbReference type="Gene3D" id="3.30.2080.10">
    <property type="entry name" value="GH92 mannosidase domain"/>
    <property type="match status" value="1"/>
</dbReference>
<dbReference type="Gene3D" id="1.20.1050.60">
    <property type="entry name" value="alpha-1,2-mannosidase"/>
    <property type="match status" value="1"/>
</dbReference>
<feature type="signal peptide" evidence="1">
    <location>
        <begin position="1"/>
        <end position="22"/>
    </location>
</feature>
<dbReference type="InterPro" id="IPR014718">
    <property type="entry name" value="GH-type_carb-bd"/>
</dbReference>
<evidence type="ECO:0000259" key="2">
    <source>
        <dbReference type="Pfam" id="PF07971"/>
    </source>
</evidence>
<dbReference type="InterPro" id="IPR041371">
    <property type="entry name" value="GH92_N"/>
</dbReference>
<dbReference type="FunFam" id="3.30.2080.10:FF:000001">
    <property type="entry name" value="Alpha-1,2-mannosidase subfamily"/>
    <property type="match status" value="1"/>
</dbReference>
<dbReference type="GO" id="GO:0005975">
    <property type="term" value="P:carbohydrate metabolic process"/>
    <property type="evidence" value="ECO:0007669"/>
    <property type="project" value="InterPro"/>
</dbReference>
<dbReference type="Pfam" id="PF17678">
    <property type="entry name" value="Glyco_hydro_92N"/>
    <property type="match status" value="1"/>
</dbReference>
<feature type="domain" description="Glycosyl hydrolase family 92 N-terminal" evidence="3">
    <location>
        <begin position="45"/>
        <end position="283"/>
    </location>
</feature>
<feature type="domain" description="Glycosyl hydrolase family 92" evidence="2">
    <location>
        <begin position="290"/>
        <end position="756"/>
    </location>
</feature>
<feature type="chain" id="PRO_5031032737" evidence="1">
    <location>
        <begin position="23"/>
        <end position="781"/>
    </location>
</feature>
<dbReference type="Proteomes" id="UP000584867">
    <property type="component" value="Unassembled WGS sequence"/>
</dbReference>
<reference evidence="4 5" key="1">
    <citation type="submission" date="2020-08" db="EMBL/GenBank/DDBJ databases">
        <title>Genomic Encyclopedia of Type Strains, Phase IV (KMG-V): Genome sequencing to study the core and pangenomes of soil and plant-associated prokaryotes.</title>
        <authorList>
            <person name="Whitman W."/>
        </authorList>
    </citation>
    <scope>NUCLEOTIDE SEQUENCE [LARGE SCALE GENOMIC DNA]</scope>
    <source>
        <strain evidence="4 5">X5P3</strain>
    </source>
</reference>
<dbReference type="InterPro" id="IPR050883">
    <property type="entry name" value="PNGase"/>
</dbReference>
<keyword evidence="1" id="KW-0732">Signal</keyword>
<dbReference type="Gene3D" id="1.20.1610.10">
    <property type="entry name" value="alpha-1,2-mannosidases domains"/>
    <property type="match status" value="1"/>
</dbReference>
<organism evidence="4 5">
    <name type="scientific">Granulicella mallensis</name>
    <dbReference type="NCBI Taxonomy" id="940614"/>
    <lineage>
        <taxon>Bacteria</taxon>
        <taxon>Pseudomonadati</taxon>
        <taxon>Acidobacteriota</taxon>
        <taxon>Terriglobia</taxon>
        <taxon>Terriglobales</taxon>
        <taxon>Acidobacteriaceae</taxon>
        <taxon>Granulicella</taxon>
    </lineage>
</organism>
<dbReference type="InterPro" id="IPR005887">
    <property type="entry name" value="GH92_a_mannosidase_put"/>
</dbReference>
<proteinExistence type="predicted"/>
<evidence type="ECO:0000259" key="3">
    <source>
        <dbReference type="Pfam" id="PF17678"/>
    </source>
</evidence>
<dbReference type="RefSeq" id="WP_184259716.1">
    <property type="nucleotide sequence ID" value="NZ_JACHIO010000026.1"/>
</dbReference>
<dbReference type="GO" id="GO:0030246">
    <property type="term" value="F:carbohydrate binding"/>
    <property type="evidence" value="ECO:0007669"/>
    <property type="project" value="InterPro"/>
</dbReference>
<sequence length="781" mass="86713">MISRRRFTALSAASLCSGVAKARSLGAIAKTYAASSESNYKVSQYVDIRIGTGGHGHCYPGATLPFGMVQLSPDTYNRGWDWCSGYNYSDSSIMGFSHTHLSGTGIGDMLDILVMACTGAVKTVPGTREHPEEGYRSRFHHEDERASPGYYSVLLSDYKITAELTATERTGMHRYTFPKNDESYLIVDLAHGYDDGPNVVRWSNLRVQGNDTLIGGKSTARWANGREIYFAMKVSRPFDSIEIFVDGHRVDNHSTELQGKSIQAVLHYKTSAQEKILMKTAVSGVDEAGAMKNLEAEAPHWNFDAVREQAAQTWEENLSRIRVDGGTLKQKQIFYTSLYHSLLAPTIFDDVDGRYRGMDGQNHTLETGEHNFSTFSLWDTYRAAHPLLTIVKPELIPAMMNCLIRMAEQSAMGMPIWPLQAKETKCMTGYHSAVVIAEAVAKGFPGIDLQRAAKVMRKEALESDVRGLPLYRENKFIPCDVFPQSVSVSLDYCYDDWAVSRVLRAAGDTETSIALEKRSQGYRNLYDKQTGFMRPRLKTGEWALPFAPNEMGHSKQWRDYAESNPWQATFAVQHDPAGLAELMGGRSALKSKLDGIFNASSELPPDAPPDITGLVGQYAHGNEPSHHIAYLYLYTDTPYETQPRIHSLLESMYDNKPDGLAGNEDCGQMSAWYVMSAMGFYMTDPTSGAYVFGSPVFDRITIATTQGRKFVINVTRSNADEVYIQSIDRSGHDYGKLWFTHDDLTSGTSFHIKMGSAPNRSLGADPVLAPPSASLHTQDVT</sequence>
<accession>A0A7W8EB45</accession>